<dbReference type="AlphaFoldDB" id="B3M1R4"/>
<evidence type="ECO:0000256" key="2">
    <source>
        <dbReference type="ARBA" id="ARBA00007688"/>
    </source>
</evidence>
<keyword evidence="3" id="KW-0805">Transcription regulation</keyword>
<dbReference type="CTD" id="8190"/>
<keyword evidence="4" id="KW-0804">Transcription</keyword>
<comment type="subcellular location">
    <subcellularLocation>
        <location evidence="1">Nucleus</location>
    </subcellularLocation>
</comment>
<evidence type="ECO:0000256" key="1">
    <source>
        <dbReference type="ARBA" id="ARBA00004123"/>
    </source>
</evidence>
<comment type="similarity">
    <text evidence="2">Belongs to the TAF6 family.</text>
</comment>
<evidence type="ECO:0000313" key="8">
    <source>
        <dbReference type="EMBL" id="EDV44394.2"/>
    </source>
</evidence>
<evidence type="ECO:0000256" key="4">
    <source>
        <dbReference type="ARBA" id="ARBA00023163"/>
    </source>
</evidence>
<dbReference type="GO" id="GO:0000124">
    <property type="term" value="C:SAGA complex"/>
    <property type="evidence" value="ECO:0007669"/>
    <property type="project" value="InterPro"/>
</dbReference>
<dbReference type="Pfam" id="PF07571">
    <property type="entry name" value="TAF6_C"/>
    <property type="match status" value="1"/>
</dbReference>
<dbReference type="SMR" id="B3M1R4"/>
<evidence type="ECO:0000256" key="6">
    <source>
        <dbReference type="SAM" id="MobiDB-lite"/>
    </source>
</evidence>
<name>B3M1R4_DROAN</name>
<dbReference type="InterPro" id="IPR046344">
    <property type="entry name" value="TAF6_C_sf"/>
</dbReference>
<protein>
    <recommendedName>
        <fullName evidence="7">TAF6 C-terminal HEAT repeat domain-containing protein</fullName>
    </recommendedName>
</protein>
<dbReference type="PANTHER" id="PTHR10221:SF9">
    <property type="entry name" value="TRANSCRIPTION INITIATION FACTOR TFIID SUBUNIT 6"/>
    <property type="match status" value="1"/>
</dbReference>
<organism evidence="8 9">
    <name type="scientific">Drosophila ananassae</name>
    <name type="common">Fruit fly</name>
    <dbReference type="NCBI Taxonomy" id="7217"/>
    <lineage>
        <taxon>Eukaryota</taxon>
        <taxon>Metazoa</taxon>
        <taxon>Ecdysozoa</taxon>
        <taxon>Arthropoda</taxon>
        <taxon>Hexapoda</taxon>
        <taxon>Insecta</taxon>
        <taxon>Pterygota</taxon>
        <taxon>Neoptera</taxon>
        <taxon>Endopterygota</taxon>
        <taxon>Diptera</taxon>
        <taxon>Brachycera</taxon>
        <taxon>Muscomorpha</taxon>
        <taxon>Ephydroidea</taxon>
        <taxon>Drosophilidae</taxon>
        <taxon>Drosophila</taxon>
        <taxon>Sophophora</taxon>
    </lineage>
</organism>
<dbReference type="HOGENOM" id="CLU_035939_0_0_1"/>
<evidence type="ECO:0000256" key="3">
    <source>
        <dbReference type="ARBA" id="ARBA00023015"/>
    </source>
</evidence>
<dbReference type="Proteomes" id="UP000007801">
    <property type="component" value="Unassembled WGS sequence"/>
</dbReference>
<dbReference type="eggNOG" id="KOG2549">
    <property type="taxonomic scope" value="Eukaryota"/>
</dbReference>
<dbReference type="CDD" id="cd08050">
    <property type="entry name" value="TAF6C"/>
    <property type="match status" value="1"/>
</dbReference>
<dbReference type="InterPro" id="IPR011442">
    <property type="entry name" value="TAF6_C"/>
</dbReference>
<reference evidence="8 9" key="1">
    <citation type="journal article" date="2007" name="Nature">
        <title>Evolution of genes and genomes on the Drosophila phylogeny.</title>
        <authorList>
            <consortium name="Drosophila 12 Genomes Consortium"/>
            <person name="Clark A.G."/>
            <person name="Eisen M.B."/>
            <person name="Smith D.R."/>
            <person name="Bergman C.M."/>
            <person name="Oliver B."/>
            <person name="Markow T.A."/>
            <person name="Kaufman T.C."/>
            <person name="Kellis M."/>
            <person name="Gelbart W."/>
            <person name="Iyer V.N."/>
            <person name="Pollard D.A."/>
            <person name="Sackton T.B."/>
            <person name="Larracuente A.M."/>
            <person name="Singh N.D."/>
            <person name="Abad J.P."/>
            <person name="Abt D.N."/>
            <person name="Adryan B."/>
            <person name="Aguade M."/>
            <person name="Akashi H."/>
            <person name="Anderson W.W."/>
            <person name="Aquadro C.F."/>
            <person name="Ardell D.H."/>
            <person name="Arguello R."/>
            <person name="Artieri C.G."/>
            <person name="Barbash D.A."/>
            <person name="Barker D."/>
            <person name="Barsanti P."/>
            <person name="Batterham P."/>
            <person name="Batzoglou S."/>
            <person name="Begun D."/>
            <person name="Bhutkar A."/>
            <person name="Blanco E."/>
            <person name="Bosak S.A."/>
            <person name="Bradley R.K."/>
            <person name="Brand A.D."/>
            <person name="Brent M.R."/>
            <person name="Brooks A.N."/>
            <person name="Brown R.H."/>
            <person name="Butlin R.K."/>
            <person name="Caggese C."/>
            <person name="Calvi B.R."/>
            <person name="Bernardo de Carvalho A."/>
            <person name="Caspi A."/>
            <person name="Castrezana S."/>
            <person name="Celniker S.E."/>
            <person name="Chang J.L."/>
            <person name="Chapple C."/>
            <person name="Chatterji S."/>
            <person name="Chinwalla A."/>
            <person name="Civetta A."/>
            <person name="Clifton S.W."/>
            <person name="Comeron J.M."/>
            <person name="Costello J.C."/>
            <person name="Coyne J.A."/>
            <person name="Daub J."/>
            <person name="David R.G."/>
            <person name="Delcher A.L."/>
            <person name="Delehaunty K."/>
            <person name="Do C.B."/>
            <person name="Ebling H."/>
            <person name="Edwards K."/>
            <person name="Eickbush T."/>
            <person name="Evans J.D."/>
            <person name="Filipski A."/>
            <person name="Findeiss S."/>
            <person name="Freyhult E."/>
            <person name="Fulton L."/>
            <person name="Fulton R."/>
            <person name="Garcia A.C."/>
            <person name="Gardiner A."/>
            <person name="Garfield D.A."/>
            <person name="Garvin B.E."/>
            <person name="Gibson G."/>
            <person name="Gilbert D."/>
            <person name="Gnerre S."/>
            <person name="Godfrey J."/>
            <person name="Good R."/>
            <person name="Gotea V."/>
            <person name="Gravely B."/>
            <person name="Greenberg A.J."/>
            <person name="Griffiths-Jones S."/>
            <person name="Gross S."/>
            <person name="Guigo R."/>
            <person name="Gustafson E.A."/>
            <person name="Haerty W."/>
            <person name="Hahn M.W."/>
            <person name="Halligan D.L."/>
            <person name="Halpern A.L."/>
            <person name="Halter G.M."/>
            <person name="Han M.V."/>
            <person name="Heger A."/>
            <person name="Hillier L."/>
            <person name="Hinrichs A.S."/>
            <person name="Holmes I."/>
            <person name="Hoskins R.A."/>
            <person name="Hubisz M.J."/>
            <person name="Hultmark D."/>
            <person name="Huntley M.A."/>
            <person name="Jaffe D.B."/>
            <person name="Jagadeeshan S."/>
            <person name="Jeck W.R."/>
            <person name="Johnson J."/>
            <person name="Jones C.D."/>
            <person name="Jordan W.C."/>
            <person name="Karpen G.H."/>
            <person name="Kataoka E."/>
            <person name="Keightley P.D."/>
            <person name="Kheradpour P."/>
            <person name="Kirkness E.F."/>
            <person name="Koerich L.B."/>
            <person name="Kristiansen K."/>
            <person name="Kudrna D."/>
            <person name="Kulathinal R.J."/>
            <person name="Kumar S."/>
            <person name="Kwok R."/>
            <person name="Lander E."/>
            <person name="Langley C.H."/>
            <person name="Lapoint R."/>
            <person name="Lazzaro B.P."/>
            <person name="Lee S.J."/>
            <person name="Levesque L."/>
            <person name="Li R."/>
            <person name="Lin C.F."/>
            <person name="Lin M.F."/>
            <person name="Lindblad-Toh K."/>
            <person name="Llopart A."/>
            <person name="Long M."/>
            <person name="Low L."/>
            <person name="Lozovsky E."/>
            <person name="Lu J."/>
            <person name="Luo M."/>
            <person name="Machado C.A."/>
            <person name="Makalowski W."/>
            <person name="Marzo M."/>
            <person name="Matsuda M."/>
            <person name="Matzkin L."/>
            <person name="McAllister B."/>
            <person name="McBride C.S."/>
            <person name="McKernan B."/>
            <person name="McKernan K."/>
            <person name="Mendez-Lago M."/>
            <person name="Minx P."/>
            <person name="Mollenhauer M.U."/>
            <person name="Montooth K."/>
            <person name="Mount S.M."/>
            <person name="Mu X."/>
            <person name="Myers E."/>
            <person name="Negre B."/>
            <person name="Newfeld S."/>
            <person name="Nielsen R."/>
            <person name="Noor M.A."/>
            <person name="O'Grady P."/>
            <person name="Pachter L."/>
            <person name="Papaceit M."/>
            <person name="Parisi M.J."/>
            <person name="Parisi M."/>
            <person name="Parts L."/>
            <person name="Pedersen J.S."/>
            <person name="Pesole G."/>
            <person name="Phillippy A.M."/>
            <person name="Ponting C.P."/>
            <person name="Pop M."/>
            <person name="Porcelli D."/>
            <person name="Powell J.R."/>
            <person name="Prohaska S."/>
            <person name="Pruitt K."/>
            <person name="Puig M."/>
            <person name="Quesneville H."/>
            <person name="Ram K.R."/>
            <person name="Rand D."/>
            <person name="Rasmussen M.D."/>
            <person name="Reed L.K."/>
            <person name="Reenan R."/>
            <person name="Reily A."/>
            <person name="Remington K.A."/>
            <person name="Rieger T.T."/>
            <person name="Ritchie M.G."/>
            <person name="Robin C."/>
            <person name="Rogers Y.H."/>
            <person name="Rohde C."/>
            <person name="Rozas J."/>
            <person name="Rubenfield M.J."/>
            <person name="Ruiz A."/>
            <person name="Russo S."/>
            <person name="Salzberg S.L."/>
            <person name="Sanchez-Gracia A."/>
            <person name="Saranga D.J."/>
            <person name="Sato H."/>
            <person name="Schaeffer S.W."/>
            <person name="Schatz M.C."/>
            <person name="Schlenke T."/>
            <person name="Schwartz R."/>
            <person name="Segarra C."/>
            <person name="Singh R.S."/>
            <person name="Sirot L."/>
            <person name="Sirota M."/>
            <person name="Sisneros N.B."/>
            <person name="Smith C.D."/>
            <person name="Smith T.F."/>
            <person name="Spieth J."/>
            <person name="Stage D.E."/>
            <person name="Stark A."/>
            <person name="Stephan W."/>
            <person name="Strausberg R.L."/>
            <person name="Strempel S."/>
            <person name="Sturgill D."/>
            <person name="Sutton G."/>
            <person name="Sutton G.G."/>
            <person name="Tao W."/>
            <person name="Teichmann S."/>
            <person name="Tobari Y.N."/>
            <person name="Tomimura Y."/>
            <person name="Tsolas J.M."/>
            <person name="Valente V.L."/>
            <person name="Venter E."/>
            <person name="Venter J.C."/>
            <person name="Vicario S."/>
            <person name="Vieira F.G."/>
            <person name="Vilella A.J."/>
            <person name="Villasante A."/>
            <person name="Walenz B."/>
            <person name="Wang J."/>
            <person name="Wasserman M."/>
            <person name="Watts T."/>
            <person name="Wilson D."/>
            <person name="Wilson R.K."/>
            <person name="Wing R.A."/>
            <person name="Wolfner M.F."/>
            <person name="Wong A."/>
            <person name="Wong G.K."/>
            <person name="Wu C.I."/>
            <person name="Wu G."/>
            <person name="Yamamoto D."/>
            <person name="Yang H.P."/>
            <person name="Yang S.P."/>
            <person name="Yorke J.A."/>
            <person name="Yoshida K."/>
            <person name="Zdobnov E."/>
            <person name="Zhang P."/>
            <person name="Zhang Y."/>
            <person name="Zimin A.V."/>
            <person name="Baldwin J."/>
            <person name="Abdouelleil A."/>
            <person name="Abdulkadir J."/>
            <person name="Abebe A."/>
            <person name="Abera B."/>
            <person name="Abreu J."/>
            <person name="Acer S.C."/>
            <person name="Aftuck L."/>
            <person name="Alexander A."/>
            <person name="An P."/>
            <person name="Anderson E."/>
            <person name="Anderson S."/>
            <person name="Arachi H."/>
            <person name="Azer M."/>
            <person name="Bachantsang P."/>
            <person name="Barry A."/>
            <person name="Bayul T."/>
            <person name="Berlin A."/>
            <person name="Bessette D."/>
            <person name="Bloom T."/>
            <person name="Blye J."/>
            <person name="Boguslavskiy L."/>
            <person name="Bonnet C."/>
            <person name="Boukhgalter B."/>
            <person name="Bourzgui I."/>
            <person name="Brown A."/>
            <person name="Cahill P."/>
            <person name="Channer S."/>
            <person name="Cheshatsang Y."/>
            <person name="Chuda L."/>
            <person name="Citroen M."/>
            <person name="Collymore A."/>
            <person name="Cooke P."/>
            <person name="Costello M."/>
            <person name="D'Aco K."/>
            <person name="Daza R."/>
            <person name="De Haan G."/>
            <person name="DeGray S."/>
            <person name="DeMaso C."/>
            <person name="Dhargay N."/>
            <person name="Dooley K."/>
            <person name="Dooley E."/>
            <person name="Doricent M."/>
            <person name="Dorje P."/>
            <person name="Dorjee K."/>
            <person name="Dupes A."/>
            <person name="Elong R."/>
            <person name="Falk J."/>
            <person name="Farina A."/>
            <person name="Faro S."/>
            <person name="Ferguson D."/>
            <person name="Fisher S."/>
            <person name="Foley C.D."/>
            <person name="Franke A."/>
            <person name="Friedrich D."/>
            <person name="Gadbois L."/>
            <person name="Gearin G."/>
            <person name="Gearin C.R."/>
            <person name="Giannoukos G."/>
            <person name="Goode T."/>
            <person name="Graham J."/>
            <person name="Grandbois E."/>
            <person name="Grewal S."/>
            <person name="Gyaltsen K."/>
            <person name="Hafez N."/>
            <person name="Hagos B."/>
            <person name="Hall J."/>
            <person name="Henson C."/>
            <person name="Hollinger A."/>
            <person name="Honan T."/>
            <person name="Huard M.D."/>
            <person name="Hughes L."/>
            <person name="Hurhula B."/>
            <person name="Husby M.E."/>
            <person name="Kamat A."/>
            <person name="Kanga B."/>
            <person name="Kashin S."/>
            <person name="Khazanovich D."/>
            <person name="Kisner P."/>
            <person name="Lance K."/>
            <person name="Lara M."/>
            <person name="Lee W."/>
            <person name="Lennon N."/>
            <person name="Letendre F."/>
            <person name="LeVine R."/>
            <person name="Lipovsky A."/>
            <person name="Liu X."/>
            <person name="Liu J."/>
            <person name="Liu S."/>
            <person name="Lokyitsang T."/>
            <person name="Lokyitsang Y."/>
            <person name="Lubonja R."/>
            <person name="Lui A."/>
            <person name="MacDonald P."/>
            <person name="Magnisalis V."/>
            <person name="Maru K."/>
            <person name="Matthews C."/>
            <person name="McCusker W."/>
            <person name="McDonough S."/>
            <person name="Mehta T."/>
            <person name="Meldrim J."/>
            <person name="Meneus L."/>
            <person name="Mihai O."/>
            <person name="Mihalev A."/>
            <person name="Mihova T."/>
            <person name="Mittelman R."/>
            <person name="Mlenga V."/>
            <person name="Montmayeur A."/>
            <person name="Mulrain L."/>
            <person name="Navidi A."/>
            <person name="Naylor J."/>
            <person name="Negash T."/>
            <person name="Nguyen T."/>
            <person name="Nguyen N."/>
            <person name="Nicol R."/>
            <person name="Norbu C."/>
            <person name="Norbu N."/>
            <person name="Novod N."/>
            <person name="O'Neill B."/>
            <person name="Osman S."/>
            <person name="Markiewicz E."/>
            <person name="Oyono O.L."/>
            <person name="Patti C."/>
            <person name="Phunkhang P."/>
            <person name="Pierre F."/>
            <person name="Priest M."/>
            <person name="Raghuraman S."/>
            <person name="Rege F."/>
            <person name="Reyes R."/>
            <person name="Rise C."/>
            <person name="Rogov P."/>
            <person name="Ross K."/>
            <person name="Ryan E."/>
            <person name="Settipalli S."/>
            <person name="Shea T."/>
            <person name="Sherpa N."/>
            <person name="Shi L."/>
            <person name="Shih D."/>
            <person name="Sparrow T."/>
            <person name="Spaulding J."/>
            <person name="Stalker J."/>
            <person name="Stange-Thomann N."/>
            <person name="Stavropoulos S."/>
            <person name="Stone C."/>
            <person name="Strader C."/>
            <person name="Tesfaye S."/>
            <person name="Thomson T."/>
            <person name="Thoulutsang Y."/>
            <person name="Thoulutsang D."/>
            <person name="Topham K."/>
            <person name="Topping I."/>
            <person name="Tsamla T."/>
            <person name="Vassiliev H."/>
            <person name="Vo A."/>
            <person name="Wangchuk T."/>
            <person name="Wangdi T."/>
            <person name="Weiand M."/>
            <person name="Wilkinson J."/>
            <person name="Wilson A."/>
            <person name="Yadav S."/>
            <person name="Young G."/>
            <person name="Yu Q."/>
            <person name="Zembek L."/>
            <person name="Zhong D."/>
            <person name="Zimmer A."/>
            <person name="Zwirko Z."/>
            <person name="Jaffe D.B."/>
            <person name="Alvarez P."/>
            <person name="Brockman W."/>
            <person name="Butler J."/>
            <person name="Chin C."/>
            <person name="Gnerre S."/>
            <person name="Grabherr M."/>
            <person name="Kleber M."/>
            <person name="Mauceli E."/>
            <person name="MacCallum I."/>
        </authorList>
    </citation>
    <scope>NUCLEOTIDE SEQUENCE [LARGE SCALE GENOMIC DNA]</scope>
    <source>
        <strain evidence="9">Tucson 14024-0371.13</strain>
    </source>
</reference>
<gene>
    <name evidence="8" type="primary">Dana\GF16042</name>
    <name evidence="8" type="synonym">dana_GLEANR_17319</name>
    <name evidence="8" type="ORF">GF16042</name>
</gene>
<dbReference type="EMBL" id="CH902617">
    <property type="protein sequence ID" value="EDV44394.2"/>
    <property type="molecule type" value="Genomic_DNA"/>
</dbReference>
<dbReference type="GO" id="GO:0046695">
    <property type="term" value="C:SLIK (SAGA-like) complex"/>
    <property type="evidence" value="ECO:0007669"/>
    <property type="project" value="InterPro"/>
</dbReference>
<keyword evidence="9" id="KW-1185">Reference proteome</keyword>
<dbReference type="InParanoid" id="B3M1R4"/>
<feature type="compositionally biased region" description="Basic residues" evidence="6">
    <location>
        <begin position="431"/>
        <end position="442"/>
    </location>
</feature>
<dbReference type="FunCoup" id="B3M1R4">
    <property type="interactions" value="56"/>
</dbReference>
<dbReference type="KEGG" id="dan:6498840"/>
<dbReference type="SUPFAM" id="SSF48371">
    <property type="entry name" value="ARM repeat"/>
    <property type="match status" value="1"/>
</dbReference>
<accession>B3M1R4</accession>
<dbReference type="InterPro" id="IPR016024">
    <property type="entry name" value="ARM-type_fold"/>
</dbReference>
<dbReference type="InterPro" id="IPR037796">
    <property type="entry name" value="TAF6"/>
</dbReference>
<dbReference type="STRING" id="7217.B3M1R4"/>
<dbReference type="PANTHER" id="PTHR10221">
    <property type="entry name" value="TRANSCRIPTION INITIATION FACTOR TFIID SUBUNIT 6"/>
    <property type="match status" value="1"/>
</dbReference>
<dbReference type="GO" id="GO:0016251">
    <property type="term" value="F:RNA polymerase II general transcription initiation factor activity"/>
    <property type="evidence" value="ECO:0007669"/>
    <property type="project" value="InterPro"/>
</dbReference>
<keyword evidence="5" id="KW-0539">Nucleus</keyword>
<dbReference type="GO" id="GO:0005669">
    <property type="term" value="C:transcription factor TFIID complex"/>
    <property type="evidence" value="ECO:0007669"/>
    <property type="project" value="InterPro"/>
</dbReference>
<dbReference type="FunFam" id="1.25.40.770:FF:000001">
    <property type="entry name" value="Transcription initiation factor TFIID subunit 6"/>
    <property type="match status" value="1"/>
</dbReference>
<dbReference type="GeneID" id="6498840"/>
<evidence type="ECO:0000259" key="7">
    <source>
        <dbReference type="Pfam" id="PF07571"/>
    </source>
</evidence>
<dbReference type="OrthoDB" id="361039at2759"/>
<evidence type="ECO:0000313" key="9">
    <source>
        <dbReference type="Proteomes" id="UP000007801"/>
    </source>
</evidence>
<proteinExistence type="inferred from homology"/>
<dbReference type="GO" id="GO:0051123">
    <property type="term" value="P:RNA polymerase II preinitiation complex assembly"/>
    <property type="evidence" value="ECO:0007669"/>
    <property type="project" value="TreeGrafter"/>
</dbReference>
<dbReference type="GO" id="GO:0003713">
    <property type="term" value="F:transcription coactivator activity"/>
    <property type="evidence" value="ECO:0007669"/>
    <property type="project" value="TreeGrafter"/>
</dbReference>
<feature type="domain" description="TAF6 C-terminal HEAT repeat" evidence="7">
    <location>
        <begin position="161"/>
        <end position="339"/>
    </location>
</feature>
<evidence type="ECO:0000256" key="5">
    <source>
        <dbReference type="ARBA" id="ARBA00023242"/>
    </source>
</evidence>
<dbReference type="Gene3D" id="1.25.40.770">
    <property type="entry name" value="TAF6, C-terminal HEAT repeat domain"/>
    <property type="match status" value="1"/>
</dbReference>
<feature type="region of interest" description="Disordered" evidence="6">
    <location>
        <begin position="422"/>
        <end position="467"/>
    </location>
</feature>
<sequence length="554" mass="61720">MNTSDDEVPAIDENFRKKLLSRKSMDAICTASTGQKLDDKVAKWLSLKVKEKLENLLNEAGKLARRSRDSKIKVSHLQYAVRIDENLPANILFQLVPVGRNMPMPKKSKPGTRGNPLPAVEAIPPNNSRAISSVDQPAQITPSIAGWLYKEQVLLKPYQRYPLTREQQCFYEMITENSVGLSESRRHRALHTMSLDPSVEVLLPRLSRFIADSTAVNIVQRNMPMLLYTMRMVRALLGNSRISLYKYLHLILPAVLSCLLAKELSRGSEEHWALREYSGNIMAEIVRHFKSTDSSILSRVVSIYKQALTMKPLTTVFGAVIGFGKMGNYAVRACIVPQIAYLAERIEPHLATSADNASSKLDKQASKYIRHRLVKVCTPVLKNLRSAPDVAEEYVAAYGSLGESLCHAVIVARIKDMTAKATKSEGGAKVAKSKSSHSHKNSKGNAGKRNGIRRTQNSIPPAPRPRPIPIKAMNGTFPPRVLCFPNGHKQLLTYKQIPQFRNGLVPQAIHPIPVTNGIDLNQNKMTILQPIKDRYAVIPIGCHNGRNPLNYPVK</sequence>